<evidence type="ECO:0000313" key="4">
    <source>
        <dbReference type="EMBL" id="AEK80979.1"/>
    </source>
</evidence>
<dbReference type="RefSeq" id="XP_009536358.1">
    <property type="nucleotide sequence ID" value="XM_009538063.1"/>
</dbReference>
<evidence type="ECO:0000256" key="1">
    <source>
        <dbReference type="SAM" id="Phobius"/>
    </source>
</evidence>
<keyword evidence="1" id="KW-1133">Transmembrane helix</keyword>
<dbReference type="OMA" id="WKETLTH"/>
<dbReference type="OrthoDB" id="115580at2759"/>
<evidence type="ECO:0000256" key="2">
    <source>
        <dbReference type="SAM" id="SignalP"/>
    </source>
</evidence>
<dbReference type="EMBL" id="JN254167">
    <property type="protein sequence ID" value="AEK80980.1"/>
    <property type="molecule type" value="Genomic_DNA"/>
</dbReference>
<feature type="transmembrane region" description="Helical" evidence="1">
    <location>
        <begin position="174"/>
        <end position="195"/>
    </location>
</feature>
<dbReference type="AlphaFoldDB" id="E0W4Y5"/>
<keyword evidence="1" id="KW-0472">Membrane</keyword>
<dbReference type="EMBL" id="JN254166">
    <property type="protein sequence ID" value="AEK80979.1"/>
    <property type="molecule type" value="Genomic_DNA"/>
</dbReference>
<dbReference type="KEGG" id="psoj:PHYSODRAFT_288817"/>
<organism evidence="3">
    <name type="scientific">Phytophthora sojae</name>
    <name type="common">Soybean stem and root rot agent</name>
    <name type="synonym">Phytophthora megasperma f. sp. glycines</name>
    <dbReference type="NCBI Taxonomy" id="67593"/>
    <lineage>
        <taxon>Eukaryota</taxon>
        <taxon>Sar</taxon>
        <taxon>Stramenopiles</taxon>
        <taxon>Oomycota</taxon>
        <taxon>Peronosporomycetes</taxon>
        <taxon>Peronosporales</taxon>
        <taxon>Peronosporaceae</taxon>
        <taxon>Phytophthora</taxon>
    </lineage>
</organism>
<gene>
    <name evidence="3" type="primary">Avh</name>
</gene>
<keyword evidence="1" id="KW-0812">Transmembrane</keyword>
<sequence length="197" mass="21340">MHSRGFLLLLVVAFVALTSDVSYAKNAVRSTNVETASDPAILSDDSAHRKLKTDATGIDAAALEDEERGIKIKIPSFLSKIFQKSPKASSVVRNSPDIAKGLKDPKVSQTVKALEGKKGFADYLKSLPGVKNIAERLRTKSGPMTSTNVKELGAVAMKSSGTWKETLTHLWVKYGAGFLFGLGIFFLFSCVYHGVFQ</sequence>
<keyword evidence="2" id="KW-0732">Signal</keyword>
<protein>
    <submittedName>
        <fullName evidence="3">Avh228</fullName>
    </submittedName>
</protein>
<evidence type="ECO:0000313" key="5">
    <source>
        <dbReference type="EMBL" id="AEK80980.1"/>
    </source>
</evidence>
<dbReference type="VEuPathDB" id="FungiDB:PHYSODRAFT_288817"/>
<evidence type="ECO:0000313" key="3">
    <source>
        <dbReference type="EMBL" id="AEK80978.1"/>
    </source>
</evidence>
<dbReference type="HOGENOM" id="CLU_118332_0_0_1"/>
<accession>E0W4Y5</accession>
<feature type="signal peptide" evidence="2">
    <location>
        <begin position="1"/>
        <end position="24"/>
    </location>
</feature>
<name>E0W4Y5_PHYSO</name>
<proteinExistence type="predicted"/>
<dbReference type="EMBL" id="JN254165">
    <property type="protein sequence ID" value="AEK80978.1"/>
    <property type="molecule type" value="Genomic_DNA"/>
</dbReference>
<reference evidence="3" key="1">
    <citation type="journal article" date="2011" name="Plant Cell">
        <title>Transcriptional programming and functional interactions within the Phytophthora sojae RXLR effector repertoire.</title>
        <authorList>
            <person name="Wang Q."/>
            <person name="Han C."/>
            <person name="Ferreira A.O."/>
            <person name="Yu X."/>
            <person name="Ye W."/>
            <person name="Tripathy S."/>
            <person name="Kale S.D."/>
            <person name="Gu B."/>
            <person name="Sheng Y."/>
            <person name="Sui Y."/>
            <person name="Wang X."/>
            <person name="Zhang Z."/>
            <person name="Cheng B."/>
            <person name="Dong S."/>
            <person name="Shan W."/>
            <person name="Zheng X."/>
            <person name="Dou D."/>
            <person name="Tyler B.M."/>
            <person name="Wang Y."/>
        </authorList>
    </citation>
    <scope>NUCLEOTIDE SEQUENCE</scope>
    <source>
        <strain evidence="3">P7064</strain>
        <strain evidence="4">P7074</strain>
        <strain evidence="5">P7076</strain>
    </source>
</reference>
<feature type="chain" id="PRO_5007653104" evidence="2">
    <location>
        <begin position="25"/>
        <end position="197"/>
    </location>
</feature>